<name>D4HSQ7_LEPIR</name>
<dbReference type="EMBL" id="FJ976887">
    <property type="protein sequence ID" value="ADC93940.1"/>
    <property type="molecule type" value="Genomic_DNA"/>
</dbReference>
<dbReference type="NCBIfam" id="TIGR04372">
    <property type="entry name" value="glycosyl_04372"/>
    <property type="match status" value="1"/>
</dbReference>
<sequence>MLKVRTILYMNVRKIFNPVFKYISPEIKFWIKNFLYKFALRLNPNSGFNYFKLFNIHYQMRNIIKSLPSWDFYLKEAIKVDPDFFFLHRREVFNTFLRDSDLQLMEHYMQIFEDFQSAYLKERNLDHFDFRFSSPFLFSSYNVNAYLDTFLKAMELGLKPKHQIIILLPDNEKIINPYMLELWQKYVKVIRDKKTIEHFSVLRKYFQYDIDFSCSLNGKGMFIEHAKVIVQKEWEKRNYDPLLKLSSEDKEIGWKLLGSQRIIATDHYSKSSRLTGHERDYKRLQEITREGGWFVTLHVRDSGYLLGKYDKRDDPNFYRNADIDSYTDAIKSIVDRGGYVVRVGDPKMKPMSEEIKCVFDYAHSDIRSNKMDIFLFSQCRFFIATNSGPWLIPCLFNVPTVVTNLLPLIRPWTKDSLFIPKILKLNNENRILTIKEMLSPEFGKFYTTRQYLEKNISIIDNTKEELNTLVLEMLDYLDGSLVYSDEDNAEQNKLSNLYLRYSKYGDNGRMGRDFLKKYFSEQLSI</sequence>
<evidence type="ECO:0000313" key="1">
    <source>
        <dbReference type="EMBL" id="ADC93940.1"/>
    </source>
</evidence>
<reference evidence="1" key="1">
    <citation type="submission" date="2009-04" db="EMBL/GenBank/DDBJ databases">
        <authorList>
            <person name="Cai C."/>
            <person name="Zhu Y."/>
            <person name="Zhong Y."/>
            <person name="Xin X."/>
            <person name="Jiang X.-G."/>
            <person name="He P."/>
            <person name="Qin J.-H."/>
            <person name="Zhao G.-P."/>
            <person name="Guo X.-K."/>
        </authorList>
    </citation>
    <scope>NUCLEOTIDE SEQUENCE</scope>
    <source>
        <strain evidence="1">Lin4</strain>
    </source>
</reference>
<proteinExistence type="predicted"/>
<dbReference type="AlphaFoldDB" id="D4HSQ7"/>
<reference evidence="1" key="2">
    <citation type="journal article" date="2010" name="BMC Microbiol.">
        <title>Development of O-antigen gene cluster-specific PCRs for rapid typing six epidemic serogroups of Leptospira in China.</title>
        <authorList>
            <person name="Cai C.S."/>
            <person name="Zhu Y.Z."/>
            <person name="Zhong Y."/>
            <person name="Xin X.F."/>
            <person name="Jiang X.G."/>
            <person name="Lou X.L."/>
            <person name="He P."/>
            <person name="Qin J.H."/>
            <person name="Zhao G.P."/>
            <person name="Wang S.Y."/>
            <person name="Guo X.K."/>
        </authorList>
    </citation>
    <scope>NUCLEOTIDE SEQUENCE</scope>
    <source>
        <strain evidence="1">Lin4</strain>
    </source>
</reference>
<accession>D4HSQ7</accession>
<evidence type="ECO:0008006" key="2">
    <source>
        <dbReference type="Google" id="ProtNLM"/>
    </source>
</evidence>
<dbReference type="InterPro" id="IPR030808">
    <property type="entry name" value="Glycosyl_04372"/>
</dbReference>
<protein>
    <recommendedName>
        <fullName evidence="2">Glycosyltransferase, TIGR0xxxx family</fullName>
    </recommendedName>
</protein>
<organism evidence="1">
    <name type="scientific">Leptospira interrogans serovar Autumnalis</name>
    <dbReference type="NCBI Taxonomy" id="174157"/>
    <lineage>
        <taxon>Bacteria</taxon>
        <taxon>Pseudomonadati</taxon>
        <taxon>Spirochaetota</taxon>
        <taxon>Spirochaetia</taxon>
        <taxon>Leptospirales</taxon>
        <taxon>Leptospiraceae</taxon>
        <taxon>Leptospira</taxon>
    </lineage>
</organism>